<organism evidence="1 2">
    <name type="scientific">Neokomagataea tanensis NBRC 106556</name>
    <dbReference type="NCBI Taxonomy" id="1223519"/>
    <lineage>
        <taxon>Bacteria</taxon>
        <taxon>Pseudomonadati</taxon>
        <taxon>Pseudomonadota</taxon>
        <taxon>Alphaproteobacteria</taxon>
        <taxon>Acetobacterales</taxon>
        <taxon>Acetobacteraceae</taxon>
        <taxon>Neokomagataea</taxon>
    </lineage>
</organism>
<name>A0ABQ0QL27_9PROT</name>
<dbReference type="Gene3D" id="3.90.550.10">
    <property type="entry name" value="Spore Coat Polysaccharide Biosynthesis Protein SpsA, Chain A"/>
    <property type="match status" value="1"/>
</dbReference>
<keyword evidence="2" id="KW-1185">Reference proteome</keyword>
<evidence type="ECO:0000313" key="1">
    <source>
        <dbReference type="EMBL" id="GBR48674.1"/>
    </source>
</evidence>
<dbReference type="Proteomes" id="UP001062443">
    <property type="component" value="Unassembled WGS sequence"/>
</dbReference>
<reference evidence="1" key="1">
    <citation type="submission" date="2013-04" db="EMBL/GenBank/DDBJ databases">
        <title>The genome sequencing project of 58 acetic acid bacteria.</title>
        <authorList>
            <person name="Okamoto-Kainuma A."/>
            <person name="Ishikawa M."/>
            <person name="Umino S."/>
            <person name="Koizumi Y."/>
            <person name="Shiwa Y."/>
            <person name="Yoshikawa H."/>
            <person name="Matsutani M."/>
            <person name="Matsushita K."/>
        </authorList>
    </citation>
    <scope>NUCLEOTIDE SEQUENCE</scope>
    <source>
        <strain evidence="1">NBRC 106556</strain>
    </source>
</reference>
<dbReference type="InterPro" id="IPR016873">
    <property type="entry name" value="Caps_polysacc_synth_BcbE_prd"/>
</dbReference>
<evidence type="ECO:0000313" key="2">
    <source>
        <dbReference type="Proteomes" id="UP001062443"/>
    </source>
</evidence>
<proteinExistence type="predicted"/>
<dbReference type="RefSeq" id="WP_068171131.1">
    <property type="nucleotide sequence ID" value="NZ_BAQB01000048.1"/>
</dbReference>
<comment type="caution">
    <text evidence="1">The sequence shown here is derived from an EMBL/GenBank/DDBJ whole genome shotgun (WGS) entry which is preliminary data.</text>
</comment>
<accession>A0ABQ0QL27</accession>
<dbReference type="CDD" id="cd04183">
    <property type="entry name" value="GT2_BcE_like"/>
    <property type="match status" value="1"/>
</dbReference>
<sequence>MIVIPMAGLSSRFTRAGYDRPKYMLPLGGQTVFDHAISGFSALFDTVPFLFIARSVHDTEAFIRASTARLKIADVRVVILDCETSGQAETVELGLRAAKVDAATPLTIFNIDTFRRDFVFPAAPWFTQSDGYLEVFRGEGANWSYVKPADDAHEPVALETAEKKPISDLCCDGLYHFARTDDFLRALEQERASPSAPELYVAPLYNHLIQEGKRVHYDLVSADVITFCGVPAEYEALLGAEASQG</sequence>
<dbReference type="PIRSF" id="PIRSF028162">
    <property type="entry name" value="BcbE_prd"/>
    <property type="match status" value="1"/>
</dbReference>
<gene>
    <name evidence="1" type="ORF">AA106556_1858</name>
</gene>
<dbReference type="InterPro" id="IPR029044">
    <property type="entry name" value="Nucleotide-diphossugar_trans"/>
</dbReference>
<dbReference type="EMBL" id="BAQB01000048">
    <property type="protein sequence ID" value="GBR48674.1"/>
    <property type="molecule type" value="Genomic_DNA"/>
</dbReference>
<dbReference type="SUPFAM" id="SSF53448">
    <property type="entry name" value="Nucleotide-diphospho-sugar transferases"/>
    <property type="match status" value="1"/>
</dbReference>
<protein>
    <submittedName>
        <fullName evidence="1">dTDP-glucose pyrophosphorylase</fullName>
    </submittedName>
</protein>